<keyword evidence="2" id="KW-1185">Reference proteome</keyword>
<sequence length="111" mass="12558">MDPLAVAGEQASTSPRVKPKKRSFWWTFRIRVVLRFARLMRVPIDVHNSYFNDGRYANKAKSADKAALAVVNHLTNHAIDPRKFNEFVQDVKDDLKRPRPVDGGKSGPEAA</sequence>
<reference evidence="1 2" key="1">
    <citation type="submission" date="2018-05" db="EMBL/GenBank/DDBJ databases">
        <title>The draft genome of strain NS-104.</title>
        <authorList>
            <person name="Hang P."/>
            <person name="Jiang J."/>
        </authorList>
    </citation>
    <scope>NUCLEOTIDE SEQUENCE [LARGE SCALE GENOMIC DNA]</scope>
    <source>
        <strain evidence="1 2">NS-104</strain>
    </source>
</reference>
<evidence type="ECO:0000313" key="1">
    <source>
        <dbReference type="EMBL" id="PWE57127.1"/>
    </source>
</evidence>
<accession>A0A2U2DV03</accession>
<comment type="caution">
    <text evidence="1">The sequence shown here is derived from an EMBL/GenBank/DDBJ whole genome shotgun (WGS) entry which is preliminary data.</text>
</comment>
<organism evidence="1 2">
    <name type="scientific">Metarhizobium album</name>
    <dbReference type="NCBI Taxonomy" id="2182425"/>
    <lineage>
        <taxon>Bacteria</taxon>
        <taxon>Pseudomonadati</taxon>
        <taxon>Pseudomonadota</taxon>
        <taxon>Alphaproteobacteria</taxon>
        <taxon>Hyphomicrobiales</taxon>
        <taxon>Rhizobiaceae</taxon>
        <taxon>Metarhizobium</taxon>
    </lineage>
</organism>
<protein>
    <submittedName>
        <fullName evidence="1">Uncharacterized protein</fullName>
    </submittedName>
</protein>
<gene>
    <name evidence="1" type="ORF">DEM27_05655</name>
</gene>
<dbReference type="Proteomes" id="UP000245252">
    <property type="component" value="Unassembled WGS sequence"/>
</dbReference>
<evidence type="ECO:0000313" key="2">
    <source>
        <dbReference type="Proteomes" id="UP000245252"/>
    </source>
</evidence>
<dbReference type="AlphaFoldDB" id="A0A2U2DV03"/>
<name>A0A2U2DV03_9HYPH</name>
<dbReference type="EMBL" id="QFBC01000002">
    <property type="protein sequence ID" value="PWE57127.1"/>
    <property type="molecule type" value="Genomic_DNA"/>
</dbReference>
<proteinExistence type="predicted"/>